<gene>
    <name evidence="2" type="ORF">M8T91_09135</name>
</gene>
<evidence type="ECO:0000313" key="3">
    <source>
        <dbReference type="Proteomes" id="UP001321520"/>
    </source>
</evidence>
<dbReference type="Pfam" id="PF17131">
    <property type="entry name" value="LolA_like"/>
    <property type="match status" value="1"/>
</dbReference>
<protein>
    <submittedName>
        <fullName evidence="2">Outer membrane lipoprotein-sorting protein</fullName>
    </submittedName>
</protein>
<dbReference type="Proteomes" id="UP001321520">
    <property type="component" value="Chromosome"/>
</dbReference>
<dbReference type="Gene3D" id="2.50.20.10">
    <property type="entry name" value="Lipoprotein localisation LolA/LolB/LppX"/>
    <property type="match status" value="1"/>
</dbReference>
<name>A0ABY9EGI1_9GAMM</name>
<dbReference type="RefSeq" id="WP_301418959.1">
    <property type="nucleotide sequence ID" value="NZ_CP098023.1"/>
</dbReference>
<proteinExistence type="predicted"/>
<sequence>MRIPPLIMITLCLGLYSTLLDAEIKPIDPVAKGFEIASEMIRRDSGWVDQRVEMEMILSNKQGESSTRLLKISRLEVENDGDKTLTTFHYPKDIKGTAFLSYTHSLDPDDQWLYLPALKRIKRISSVYKSGPFVGSEFAYEDMTSQELERYTYKWLRDETVDDREAFVIERKPVYEYSGYHRQIVWLDKIMYQPLRLDYYDRKDSLLKVLTFEGYKQYLNGFWRPEKMLMENIQTGKKTLLIMNNYQFENGFNDRDFDRSALRRSRN</sequence>
<accession>A0ABY9EGI1</accession>
<dbReference type="InterPro" id="IPR033399">
    <property type="entry name" value="TP_0789-like"/>
</dbReference>
<reference evidence="2 3" key="1">
    <citation type="submission" date="2022-05" db="EMBL/GenBank/DDBJ databases">
        <title>Microbulbifer sp. nov., isolated from sponge.</title>
        <authorList>
            <person name="Gao L."/>
        </authorList>
    </citation>
    <scope>NUCLEOTIDE SEQUENCE [LARGE SCALE GENOMIC DNA]</scope>
    <source>
        <strain evidence="2 3">MI-G</strain>
    </source>
</reference>
<keyword evidence="3" id="KW-1185">Reference proteome</keyword>
<evidence type="ECO:0000259" key="1">
    <source>
        <dbReference type="Pfam" id="PF17131"/>
    </source>
</evidence>
<organism evidence="2 3">
    <name type="scientific">Microbulbifer spongiae</name>
    <dbReference type="NCBI Taxonomy" id="2944933"/>
    <lineage>
        <taxon>Bacteria</taxon>
        <taxon>Pseudomonadati</taxon>
        <taxon>Pseudomonadota</taxon>
        <taxon>Gammaproteobacteria</taxon>
        <taxon>Cellvibrionales</taxon>
        <taxon>Microbulbiferaceae</taxon>
        <taxon>Microbulbifer</taxon>
    </lineage>
</organism>
<dbReference type="CDD" id="cd16329">
    <property type="entry name" value="LolA_like"/>
    <property type="match status" value="1"/>
</dbReference>
<evidence type="ECO:0000313" key="2">
    <source>
        <dbReference type="EMBL" id="WKD51566.1"/>
    </source>
</evidence>
<keyword evidence="2" id="KW-0449">Lipoprotein</keyword>
<feature type="domain" description="Uncharacterized protein TP-0789" evidence="1">
    <location>
        <begin position="81"/>
        <end position="264"/>
    </location>
</feature>
<dbReference type="EMBL" id="CP098023">
    <property type="protein sequence ID" value="WKD51566.1"/>
    <property type="molecule type" value="Genomic_DNA"/>
</dbReference>